<accession>A0A1H0PDD4</accession>
<reference evidence="2" key="1">
    <citation type="submission" date="2016-10" db="EMBL/GenBank/DDBJ databases">
        <authorList>
            <person name="Varghese N."/>
            <person name="Submissions S."/>
        </authorList>
    </citation>
    <scope>NUCLEOTIDE SEQUENCE [LARGE SCALE GENOMIC DNA]</scope>
    <source>
        <strain evidence="2">DSM 17101</strain>
    </source>
</reference>
<protein>
    <submittedName>
        <fullName evidence="1">Uncharacterized protein</fullName>
    </submittedName>
</protein>
<organism evidence="1 2">
    <name type="scientific">Paracidovorax cattleyae</name>
    <dbReference type="NCBI Taxonomy" id="80868"/>
    <lineage>
        <taxon>Bacteria</taxon>
        <taxon>Pseudomonadati</taxon>
        <taxon>Pseudomonadota</taxon>
        <taxon>Betaproteobacteria</taxon>
        <taxon>Burkholderiales</taxon>
        <taxon>Comamonadaceae</taxon>
        <taxon>Paracidovorax</taxon>
    </lineage>
</organism>
<evidence type="ECO:0000313" key="1">
    <source>
        <dbReference type="EMBL" id="SDP02715.1"/>
    </source>
</evidence>
<evidence type="ECO:0000313" key="2">
    <source>
        <dbReference type="Proteomes" id="UP000199317"/>
    </source>
</evidence>
<dbReference type="OrthoDB" id="8808844at2"/>
<dbReference type="EMBL" id="FNJL01000006">
    <property type="protein sequence ID" value="SDP02715.1"/>
    <property type="molecule type" value="Genomic_DNA"/>
</dbReference>
<dbReference type="AlphaFoldDB" id="A0A1H0PDD4"/>
<name>A0A1H0PDD4_9BURK</name>
<dbReference type="Proteomes" id="UP000199317">
    <property type="component" value="Unassembled WGS sequence"/>
</dbReference>
<keyword evidence="2" id="KW-1185">Reference proteome</keyword>
<proteinExistence type="predicted"/>
<gene>
    <name evidence="1" type="ORF">SAMN04489708_10692</name>
</gene>
<dbReference type="RefSeq" id="WP_092833018.1">
    <property type="nucleotide sequence ID" value="NZ_CP028290.1"/>
</dbReference>
<sequence length="286" mass="30921">MWKFTQIADWFDGQRQESEQILDQWVESSKYSQGAMITAASTKALMTFGAGFVDILRLGDGMKEGTLRGAGQDALRFVAVFPVGKAASLYQSAKGLSMARVVADTGGPNCFWIASAKAFAQVGQKFNGKLLASVEDVARALGMDMNALWRIPNLATGMSYLRHLGAQVGAVRSISSFREAERMVPFDGSVVMLSVHVMNGSKLIGGHAIYAFRTIYGQIRYMDRTVGNGLKGVVSHPDELCRLYAATSIVPIQAALIRNMFVKSVGHEAPRLVIPVLGVIASEPGR</sequence>